<accession>A0A0T6BUE9</accession>
<proteinExistence type="predicted"/>
<gene>
    <name evidence="1" type="ORF">AB447_212250</name>
</gene>
<evidence type="ECO:0000313" key="2">
    <source>
        <dbReference type="Proteomes" id="UP000036168"/>
    </source>
</evidence>
<name>A0A0T6BUE9_9BACI</name>
<protein>
    <submittedName>
        <fullName evidence="1">Uncharacterized protein</fullName>
    </submittedName>
</protein>
<sequence length="94" mass="11339">MSKCPICRKPFTFREKYQLTKTKTPTCPKCKNTLKETTVSKLLFGLIFILPIVYFMSIFGEWDSILKWFYLFIWIVFCLFILQPVLYRYDKTKS</sequence>
<comment type="caution">
    <text evidence="1">The sequence shown here is derived from an EMBL/GenBank/DDBJ whole genome shotgun (WGS) entry which is preliminary data.</text>
</comment>
<reference evidence="1 2" key="1">
    <citation type="journal article" date="2015" name="Int. J. Syst. Evol. Microbiol.">
        <title>Bacillus glycinifermentans sp. nov., isolated from fermented soybean paste.</title>
        <authorList>
            <person name="Kim S.J."/>
            <person name="Dunlap C.A."/>
            <person name="Kwon S.W."/>
            <person name="Rooney A.P."/>
        </authorList>
    </citation>
    <scope>NUCLEOTIDE SEQUENCE [LARGE SCALE GENOMIC DNA]</scope>
    <source>
        <strain evidence="1 2">GO-13</strain>
    </source>
</reference>
<dbReference type="AlphaFoldDB" id="A0A0T6BUE9"/>
<dbReference type="EMBL" id="LECW02000004">
    <property type="protein sequence ID" value="KRT95268.1"/>
    <property type="molecule type" value="Genomic_DNA"/>
</dbReference>
<organism evidence="1 2">
    <name type="scientific">Bacillus glycinifermentans</name>
    <dbReference type="NCBI Taxonomy" id="1664069"/>
    <lineage>
        <taxon>Bacteria</taxon>
        <taxon>Bacillati</taxon>
        <taxon>Bacillota</taxon>
        <taxon>Bacilli</taxon>
        <taxon>Bacillales</taxon>
        <taxon>Bacillaceae</taxon>
        <taxon>Bacillus</taxon>
    </lineage>
</organism>
<dbReference type="Proteomes" id="UP000036168">
    <property type="component" value="Unassembled WGS sequence"/>
</dbReference>
<evidence type="ECO:0000313" key="1">
    <source>
        <dbReference type="EMBL" id="KRT95268.1"/>
    </source>
</evidence>